<evidence type="ECO:0000313" key="1">
    <source>
        <dbReference type="EMBL" id="KAK3395299.1"/>
    </source>
</evidence>
<accession>A0AAE0P8L8</accession>
<evidence type="ECO:0000313" key="2">
    <source>
        <dbReference type="Proteomes" id="UP001285441"/>
    </source>
</evidence>
<name>A0AAE0P8L8_9PEZI</name>
<protein>
    <submittedName>
        <fullName evidence="1">Uncharacterized protein</fullName>
    </submittedName>
</protein>
<organism evidence="1 2">
    <name type="scientific">Podospora didyma</name>
    <dbReference type="NCBI Taxonomy" id="330526"/>
    <lineage>
        <taxon>Eukaryota</taxon>
        <taxon>Fungi</taxon>
        <taxon>Dikarya</taxon>
        <taxon>Ascomycota</taxon>
        <taxon>Pezizomycotina</taxon>
        <taxon>Sordariomycetes</taxon>
        <taxon>Sordariomycetidae</taxon>
        <taxon>Sordariales</taxon>
        <taxon>Podosporaceae</taxon>
        <taxon>Podospora</taxon>
    </lineage>
</organism>
<reference evidence="1" key="2">
    <citation type="submission" date="2023-06" db="EMBL/GenBank/DDBJ databases">
        <authorList>
            <consortium name="Lawrence Berkeley National Laboratory"/>
            <person name="Haridas S."/>
            <person name="Hensen N."/>
            <person name="Bonometti L."/>
            <person name="Westerberg I."/>
            <person name="Brannstrom I.O."/>
            <person name="Guillou S."/>
            <person name="Cros-Aarteil S."/>
            <person name="Calhoun S."/>
            <person name="Kuo A."/>
            <person name="Mondo S."/>
            <person name="Pangilinan J."/>
            <person name="Riley R."/>
            <person name="LaButti K."/>
            <person name="Andreopoulos B."/>
            <person name="Lipzen A."/>
            <person name="Chen C."/>
            <person name="Yanf M."/>
            <person name="Daum C."/>
            <person name="Ng V."/>
            <person name="Clum A."/>
            <person name="Steindorff A."/>
            <person name="Ohm R."/>
            <person name="Martin F."/>
            <person name="Silar P."/>
            <person name="Natvig D."/>
            <person name="Lalanne C."/>
            <person name="Gautier V."/>
            <person name="Ament-velasquez S.L."/>
            <person name="Kruys A."/>
            <person name="Hutchinson M.I."/>
            <person name="Powell A.J."/>
            <person name="Barry K."/>
            <person name="Miller A.N."/>
            <person name="Grigoriev I.V."/>
            <person name="Debuchy R."/>
            <person name="Gladieux P."/>
            <person name="Thoren M.H."/>
            <person name="Johannesson H."/>
        </authorList>
    </citation>
    <scope>NUCLEOTIDE SEQUENCE</scope>
    <source>
        <strain evidence="1">CBS 232.78</strain>
    </source>
</reference>
<sequence length="155" mass="16408">MVGCTPWSNSNVTTPSRIFGAVGSPAADVVSRKVLELSLSAGVGPVSAVPEPGMQGVEIESLDHGQRSNNTAEKCNCHDATPKSTMQLAICNPLAQLMVDGISRVDTANADIVAKNPDWTVTVTASEVAYNNIFHPKTRANWHIAQAANDALRKN</sequence>
<reference evidence="1" key="1">
    <citation type="journal article" date="2023" name="Mol. Phylogenet. Evol.">
        <title>Genome-scale phylogeny and comparative genomics of the fungal order Sordariales.</title>
        <authorList>
            <person name="Hensen N."/>
            <person name="Bonometti L."/>
            <person name="Westerberg I."/>
            <person name="Brannstrom I.O."/>
            <person name="Guillou S."/>
            <person name="Cros-Aarteil S."/>
            <person name="Calhoun S."/>
            <person name="Haridas S."/>
            <person name="Kuo A."/>
            <person name="Mondo S."/>
            <person name="Pangilinan J."/>
            <person name="Riley R."/>
            <person name="LaButti K."/>
            <person name="Andreopoulos B."/>
            <person name="Lipzen A."/>
            <person name="Chen C."/>
            <person name="Yan M."/>
            <person name="Daum C."/>
            <person name="Ng V."/>
            <person name="Clum A."/>
            <person name="Steindorff A."/>
            <person name="Ohm R.A."/>
            <person name="Martin F."/>
            <person name="Silar P."/>
            <person name="Natvig D.O."/>
            <person name="Lalanne C."/>
            <person name="Gautier V."/>
            <person name="Ament-Velasquez S.L."/>
            <person name="Kruys A."/>
            <person name="Hutchinson M.I."/>
            <person name="Powell A.J."/>
            <person name="Barry K."/>
            <person name="Miller A.N."/>
            <person name="Grigoriev I.V."/>
            <person name="Debuchy R."/>
            <person name="Gladieux P."/>
            <person name="Hiltunen Thoren M."/>
            <person name="Johannesson H."/>
        </authorList>
    </citation>
    <scope>NUCLEOTIDE SEQUENCE</scope>
    <source>
        <strain evidence="1">CBS 232.78</strain>
    </source>
</reference>
<keyword evidence="2" id="KW-1185">Reference proteome</keyword>
<proteinExistence type="predicted"/>
<dbReference type="AlphaFoldDB" id="A0AAE0P8L8"/>
<dbReference type="Proteomes" id="UP001285441">
    <property type="component" value="Unassembled WGS sequence"/>
</dbReference>
<comment type="caution">
    <text evidence="1">The sequence shown here is derived from an EMBL/GenBank/DDBJ whole genome shotgun (WGS) entry which is preliminary data.</text>
</comment>
<dbReference type="EMBL" id="JAULSW010000001">
    <property type="protein sequence ID" value="KAK3395299.1"/>
    <property type="molecule type" value="Genomic_DNA"/>
</dbReference>
<gene>
    <name evidence="1" type="ORF">B0H63DRAFT_518361</name>
</gene>